<dbReference type="InterPro" id="IPR032848">
    <property type="entry name" value="Ce-Tra-2"/>
</dbReference>
<dbReference type="OrthoDB" id="5907626at2759"/>
<feature type="compositionally biased region" description="Polar residues" evidence="1">
    <location>
        <begin position="142"/>
        <end position="152"/>
    </location>
</feature>
<dbReference type="PANTHER" id="PTHR39365">
    <property type="entry name" value="MX REGION OF TRA-2 RELATED-RELATED"/>
    <property type="match status" value="1"/>
</dbReference>
<keyword evidence="3" id="KW-1185">Reference proteome</keyword>
<reference evidence="2" key="1">
    <citation type="submission" date="2007-07" db="EMBL/GenBank/DDBJ databases">
        <title>PCAP assembly of the Caenorhabditis remanei genome.</title>
        <authorList>
            <consortium name="The Caenorhabditis remanei Sequencing Consortium"/>
            <person name="Wilson R.K."/>
        </authorList>
    </citation>
    <scope>NUCLEOTIDE SEQUENCE [LARGE SCALE GENOMIC DNA]</scope>
    <source>
        <strain evidence="2">PB4641</strain>
    </source>
</reference>
<dbReference type="GeneID" id="9798536"/>
<dbReference type="AlphaFoldDB" id="E3MLR4"/>
<dbReference type="KEGG" id="crq:GCK72_022921"/>
<dbReference type="HOGENOM" id="CLU_761282_0_0_1"/>
<sequence length="364" mass="40952">MCFPMSIAVFSEQQSLSNMESEPPHPSELSLETGASQLQGVESEQDQVHQHSGISLARTPGASQRPDVAAFSNDEEASGWSIPQTSVSHVAESHQRSILLNGSNRRVQLQRSAIDIVGTSDTSDRRVPSTPNSDHTQHKSVENPSHASTGENNLDDKDCIFRGFVEQSNHEVEWAQGKTHNFDDPNVAGPSHRYQNDERILTNNVPDDPSRGVSAIFVPPTHVLVERAPHPREMPPVIHRTTPRDPRTEPPNIQECIQQNDDLTLPPHPRRYQYPENYSRAMICYCEDVYWTYNEGRLPSNVVMPPRPFDWNIRGIAPPEDFDYVPPPGEPSITIPHEAMAIRDERARAHRQQNLRDNSEEPGL</sequence>
<dbReference type="RefSeq" id="XP_003103001.2">
    <property type="nucleotide sequence ID" value="XM_003102953.2"/>
</dbReference>
<name>E3MLR4_CAERE</name>
<dbReference type="eggNOG" id="ENOG502TK6U">
    <property type="taxonomic scope" value="Eukaryota"/>
</dbReference>
<proteinExistence type="predicted"/>
<feature type="compositionally biased region" description="Polar residues" evidence="1">
    <location>
        <begin position="33"/>
        <end position="42"/>
    </location>
</feature>
<protein>
    <submittedName>
        <fullName evidence="2">Uncharacterized protein</fullName>
    </submittedName>
</protein>
<dbReference type="CTD" id="9798536"/>
<dbReference type="Proteomes" id="UP000008281">
    <property type="component" value="Unassembled WGS sequence"/>
</dbReference>
<feature type="region of interest" description="Disordered" evidence="1">
    <location>
        <begin position="233"/>
        <end position="252"/>
    </location>
</feature>
<feature type="region of interest" description="Disordered" evidence="1">
    <location>
        <begin position="111"/>
        <end position="154"/>
    </location>
</feature>
<evidence type="ECO:0000313" key="3">
    <source>
        <dbReference type="Proteomes" id="UP000008281"/>
    </source>
</evidence>
<evidence type="ECO:0000313" key="2">
    <source>
        <dbReference type="EMBL" id="EFP04657.1"/>
    </source>
</evidence>
<evidence type="ECO:0000256" key="1">
    <source>
        <dbReference type="SAM" id="MobiDB-lite"/>
    </source>
</evidence>
<gene>
    <name evidence="2" type="ORF">CRE_31302</name>
</gene>
<dbReference type="PANTHER" id="PTHR39365:SF2">
    <property type="entry name" value="MX REGION OF TRA-2 RELATED-RELATED"/>
    <property type="match status" value="1"/>
</dbReference>
<accession>E3MLR4</accession>
<dbReference type="GO" id="GO:0040021">
    <property type="term" value="P:hermaphrodite germ-line sex determination"/>
    <property type="evidence" value="ECO:0007669"/>
    <property type="project" value="InterPro"/>
</dbReference>
<dbReference type="GO" id="GO:0004888">
    <property type="term" value="F:transmembrane signaling receptor activity"/>
    <property type="evidence" value="ECO:0007669"/>
    <property type="project" value="InterPro"/>
</dbReference>
<organism evidence="3">
    <name type="scientific">Caenorhabditis remanei</name>
    <name type="common">Caenorhabditis vulgaris</name>
    <dbReference type="NCBI Taxonomy" id="31234"/>
    <lineage>
        <taxon>Eukaryota</taxon>
        <taxon>Metazoa</taxon>
        <taxon>Ecdysozoa</taxon>
        <taxon>Nematoda</taxon>
        <taxon>Chromadorea</taxon>
        <taxon>Rhabditida</taxon>
        <taxon>Rhabditina</taxon>
        <taxon>Rhabditomorpha</taxon>
        <taxon>Rhabditoidea</taxon>
        <taxon>Rhabditidae</taxon>
        <taxon>Peloderinae</taxon>
        <taxon>Caenorhabditis</taxon>
    </lineage>
</organism>
<dbReference type="GO" id="GO:0042001">
    <property type="term" value="P:hermaphrodite somatic sex determination"/>
    <property type="evidence" value="ECO:0007669"/>
    <property type="project" value="InterPro"/>
</dbReference>
<feature type="region of interest" description="Disordered" evidence="1">
    <location>
        <begin position="13"/>
        <end position="80"/>
    </location>
</feature>
<dbReference type="GO" id="GO:0005886">
    <property type="term" value="C:plasma membrane"/>
    <property type="evidence" value="ECO:0007669"/>
    <property type="project" value="TreeGrafter"/>
</dbReference>
<dbReference type="EMBL" id="DS268455">
    <property type="protein sequence ID" value="EFP04657.1"/>
    <property type="molecule type" value="Genomic_DNA"/>
</dbReference>